<dbReference type="RefSeq" id="WP_394835238.1">
    <property type="nucleotide sequence ID" value="NZ_CP089929.1"/>
</dbReference>
<protein>
    <submittedName>
        <fullName evidence="2">Alkaline phosphatase family protein</fullName>
    </submittedName>
</protein>
<reference evidence="2" key="1">
    <citation type="submission" date="2021-12" db="EMBL/GenBank/DDBJ databases">
        <title>Discovery of the Pendulisporaceae a myxobacterial family with distinct sporulation behavior and unique specialized metabolism.</title>
        <authorList>
            <person name="Garcia R."/>
            <person name="Popoff A."/>
            <person name="Bader C.D."/>
            <person name="Loehr J."/>
            <person name="Walesch S."/>
            <person name="Walt C."/>
            <person name="Boldt J."/>
            <person name="Bunk B."/>
            <person name="Haeckl F.J.F.P.J."/>
            <person name="Gunesch A.P."/>
            <person name="Birkelbach J."/>
            <person name="Nuebel U."/>
            <person name="Pietschmann T."/>
            <person name="Bach T."/>
            <person name="Mueller R."/>
        </authorList>
    </citation>
    <scope>NUCLEOTIDE SEQUENCE</scope>
    <source>
        <strain evidence="2">MSr11367</strain>
    </source>
</reference>
<keyword evidence="1" id="KW-0378">Hydrolase</keyword>
<dbReference type="Pfam" id="PF04185">
    <property type="entry name" value="Phosphoesterase"/>
    <property type="match status" value="1"/>
</dbReference>
<dbReference type="SUPFAM" id="SSF53649">
    <property type="entry name" value="Alkaline phosphatase-like"/>
    <property type="match status" value="1"/>
</dbReference>
<proteinExistence type="predicted"/>
<dbReference type="InterPro" id="IPR017850">
    <property type="entry name" value="Alkaline_phosphatase_core_sf"/>
</dbReference>
<dbReference type="EMBL" id="CP089983">
    <property type="protein sequence ID" value="WXB05592.1"/>
    <property type="molecule type" value="Genomic_DNA"/>
</dbReference>
<organism evidence="2 3">
    <name type="scientific">Pendulispora rubella</name>
    <dbReference type="NCBI Taxonomy" id="2741070"/>
    <lineage>
        <taxon>Bacteria</taxon>
        <taxon>Pseudomonadati</taxon>
        <taxon>Myxococcota</taxon>
        <taxon>Myxococcia</taxon>
        <taxon>Myxococcales</taxon>
        <taxon>Sorangiineae</taxon>
        <taxon>Pendulisporaceae</taxon>
        <taxon>Pendulispora</taxon>
    </lineage>
</organism>
<sequence length="465" mass="50340">MQGFSRRQVLQILGAGAVGVGCGSENGLENGAEHGSSSHRATSQPTGLQMLAQIDNIVVVMMENRSFDHYFGALKRDAAYPNSGAVTGTSGTESNPAPDGQNVVIRAADTFTLADPPHSFDASHKQFNGGKNDQFVIAHAGPNQNQVMAYYDRTQIPFYYWLADNFTVCDHWHASVMGPTWPNRLYLHAGTSAGKKDNTPNLFNAPKTIWEQMRAAGKSTKNYYAGSVPFLPGALPTKLGVTSFAKLDKFFADAKAGTLPALSYIDPDWSVSDDHPAHDIRLGQSFVSSIYKALSESPQWARSLMILIYDEHGGFWDHVPPPAAPDDRADFRRFGFRIPAILIGPTVKKGHLSTTAYDHTSVLATVAARFGLPALTTRSAAANALTDIFDPARFDNPAAPPPNPPVIELDADALTTAGTSSQEELDDAIQNGTIPSHIVDGRPHDARIQSWLREAESLGAVRFVR</sequence>
<gene>
    <name evidence="2" type="ORF">LVJ94_52945</name>
</gene>
<accession>A0ABZ2LA44</accession>
<name>A0ABZ2LA44_9BACT</name>
<dbReference type="PANTHER" id="PTHR31956">
    <property type="entry name" value="NON-SPECIFIC PHOSPHOLIPASE C4-RELATED"/>
    <property type="match status" value="1"/>
</dbReference>
<dbReference type="PANTHER" id="PTHR31956:SF1">
    <property type="entry name" value="NON-SPECIFIC PHOSPHOLIPASE C1"/>
    <property type="match status" value="1"/>
</dbReference>
<keyword evidence="3" id="KW-1185">Reference proteome</keyword>
<evidence type="ECO:0000313" key="2">
    <source>
        <dbReference type="EMBL" id="WXB05592.1"/>
    </source>
</evidence>
<dbReference type="PROSITE" id="PS51257">
    <property type="entry name" value="PROKAR_LIPOPROTEIN"/>
    <property type="match status" value="1"/>
</dbReference>
<dbReference type="InterPro" id="IPR007312">
    <property type="entry name" value="Phosphoesterase"/>
</dbReference>
<dbReference type="CDD" id="cd16013">
    <property type="entry name" value="AcpA"/>
    <property type="match status" value="1"/>
</dbReference>
<dbReference type="Gene3D" id="3.40.720.10">
    <property type="entry name" value="Alkaline Phosphatase, subunit A"/>
    <property type="match status" value="2"/>
</dbReference>
<evidence type="ECO:0000256" key="1">
    <source>
        <dbReference type="ARBA" id="ARBA00022801"/>
    </source>
</evidence>
<dbReference type="Proteomes" id="UP001374803">
    <property type="component" value="Chromosome"/>
</dbReference>
<evidence type="ECO:0000313" key="3">
    <source>
        <dbReference type="Proteomes" id="UP001374803"/>
    </source>
</evidence>